<dbReference type="InterPro" id="IPR017853">
    <property type="entry name" value="GH"/>
</dbReference>
<accession>A0ABQ0EUL9</accession>
<dbReference type="Pfam" id="PF01630">
    <property type="entry name" value="Glyco_hydro_56"/>
    <property type="match status" value="2"/>
</dbReference>
<dbReference type="InterPro" id="IPR018155">
    <property type="entry name" value="Hyaluronidase"/>
</dbReference>
<dbReference type="PIRSF" id="PIRSF038193">
    <property type="entry name" value="Hyaluronidase"/>
    <property type="match status" value="1"/>
</dbReference>
<evidence type="ECO:0000313" key="8">
    <source>
        <dbReference type="Proteomes" id="UP001623349"/>
    </source>
</evidence>
<keyword evidence="3" id="KW-1015">Disulfide bond</keyword>
<keyword evidence="4 6" id="KW-0326">Glycosidase</keyword>
<organism evidence="7 8">
    <name type="scientific">Apodemus speciosus</name>
    <name type="common">Large Japanese field mouse</name>
    <dbReference type="NCBI Taxonomy" id="105296"/>
    <lineage>
        <taxon>Eukaryota</taxon>
        <taxon>Metazoa</taxon>
        <taxon>Chordata</taxon>
        <taxon>Craniata</taxon>
        <taxon>Vertebrata</taxon>
        <taxon>Euteleostomi</taxon>
        <taxon>Mammalia</taxon>
        <taxon>Eutheria</taxon>
        <taxon>Euarchontoglires</taxon>
        <taxon>Glires</taxon>
        <taxon>Rodentia</taxon>
        <taxon>Myomorpha</taxon>
        <taxon>Muroidea</taxon>
        <taxon>Muridae</taxon>
        <taxon>Murinae</taxon>
        <taxon>Apodemus</taxon>
    </lineage>
</organism>
<dbReference type="SUPFAM" id="SSF51445">
    <property type="entry name" value="(Trans)glycosidases"/>
    <property type="match status" value="2"/>
</dbReference>
<comment type="caution">
    <text evidence="7">The sequence shown here is derived from an EMBL/GenBank/DDBJ whole genome shotgun (WGS) entry which is preliminary data.</text>
</comment>
<evidence type="ECO:0000313" key="7">
    <source>
        <dbReference type="EMBL" id="GAB1290602.1"/>
    </source>
</evidence>
<evidence type="ECO:0000256" key="3">
    <source>
        <dbReference type="ARBA" id="ARBA00023157"/>
    </source>
</evidence>
<dbReference type="PANTHER" id="PTHR11769">
    <property type="entry name" value="HYALURONIDASE"/>
    <property type="match status" value="1"/>
</dbReference>
<keyword evidence="6" id="KW-0378">Hydrolase</keyword>
<keyword evidence="8" id="KW-1185">Reference proteome</keyword>
<dbReference type="Gene3D" id="3.20.20.70">
    <property type="entry name" value="Aldolase class I"/>
    <property type="match status" value="1"/>
</dbReference>
<evidence type="ECO:0000256" key="1">
    <source>
        <dbReference type="ARBA" id="ARBA00000251"/>
    </source>
</evidence>
<dbReference type="EC" id="3.2.1.35" evidence="6"/>
<dbReference type="InterPro" id="IPR013785">
    <property type="entry name" value="Aldolase_TIM"/>
</dbReference>
<dbReference type="Proteomes" id="UP001623349">
    <property type="component" value="Unassembled WGS sequence"/>
</dbReference>
<comment type="similarity">
    <text evidence="2 5 6">Belongs to the glycosyl hydrolase 56 family.</text>
</comment>
<evidence type="ECO:0000256" key="2">
    <source>
        <dbReference type="ARBA" id="ARBA00008871"/>
    </source>
</evidence>
<evidence type="ECO:0000256" key="6">
    <source>
        <dbReference type="RuleBase" id="RU610713"/>
    </source>
</evidence>
<proteinExistence type="inferred from homology"/>
<gene>
    <name evidence="7" type="ORF">APTSU1_000583200</name>
</gene>
<reference evidence="7 8" key="1">
    <citation type="submission" date="2024-08" db="EMBL/GenBank/DDBJ databases">
        <title>The draft genome of Apodemus speciosus.</title>
        <authorList>
            <person name="Nabeshima K."/>
            <person name="Suzuki S."/>
            <person name="Onuma M."/>
        </authorList>
    </citation>
    <scope>NUCLEOTIDE SEQUENCE [LARGE SCALE GENOMIC DNA]</scope>
    <source>
        <strain evidence="7">IB14-021</strain>
    </source>
</reference>
<evidence type="ECO:0000256" key="5">
    <source>
        <dbReference type="PIRNR" id="PIRNR038193"/>
    </source>
</evidence>
<dbReference type="PRINTS" id="PR00846">
    <property type="entry name" value="GLHYDRLASE56"/>
</dbReference>
<dbReference type="EMBL" id="BAAFST010000006">
    <property type="protein sequence ID" value="GAB1290602.1"/>
    <property type="molecule type" value="Genomic_DNA"/>
</dbReference>
<evidence type="ECO:0000256" key="4">
    <source>
        <dbReference type="ARBA" id="ARBA00023295"/>
    </source>
</evidence>
<sequence>MQLLSEGQLRLCVVQPVHLTSGLLIFFILKSISSLKPARLPVYQRKPFIAAWNAPTDLCLTKYNLTLNLKVFQKVGSPRLKTRGQDVVIFYVNKLGYYPWYTSEGLPINGGLPQNTSLQVHLEKAAQDINYYIPSENFSGLAVIDWEYWRPQWARNWNTKDIYRQKSRTLISDMKGNISAADIEYSAKATFEKSAKAFMEETIKLGIKSRPKGLWGYYLYPDCHNYNVYATNSTGSCPEEEVLRNNDLSWLWNSSTALYPAVTVRKSFADSENTLYFSRFRVLESLRISTIASHDYALPVFVYTQLGYKEEPLFFLSKMVDNFSSPFIYIMSFDLPRNLPFLFCGLSDHMVLENRNGYFYYQKEQDLISTIGESAALGAAGFVIWGDMNLTSSEENCTKVNRFVNSDFGSYIINVTRAAEVCSRHLCKNNGRCVRKTWKAAHYLHLNPASYHIEASEDGEFIVKGRASDADLAVMEENFLCHCYEGYEGADCREMTEAGGPSVVSLSSSSLIILCLLVLAGYQSTQL</sequence>
<protein>
    <recommendedName>
        <fullName evidence="6">Hyaluronidase</fullName>
        <ecNumber evidence="6">3.2.1.35</ecNumber>
    </recommendedName>
</protein>
<dbReference type="PANTHER" id="PTHR11769:SF7">
    <property type="entry name" value="HYALURONIDASE-4"/>
    <property type="match status" value="1"/>
</dbReference>
<name>A0ABQ0EUL9_APOSI</name>
<comment type="catalytic activity">
    <reaction evidence="1 6">
        <text>Random hydrolysis of (1-&gt;4)-linkages between N-acetyl-beta-D-glucosamine and D-glucuronate residues in hyaluronate.</text>
        <dbReference type="EC" id="3.2.1.35"/>
    </reaction>
</comment>